<evidence type="ECO:0000313" key="2">
    <source>
        <dbReference type="Proteomes" id="UP001164929"/>
    </source>
</evidence>
<gene>
    <name evidence="1" type="ORF">NC653_011424</name>
</gene>
<accession>A0AAD6R264</accession>
<sequence>MASSKQAALVWRAKWKVEEFPAFTCREPVFTKLQCVHYRAQGNWEVAFDFVKDLVPFCTWYPKA</sequence>
<protein>
    <submittedName>
        <fullName evidence="1">Uncharacterized protein</fullName>
    </submittedName>
</protein>
<name>A0AAD6R264_9ROSI</name>
<comment type="caution">
    <text evidence="1">The sequence shown here is derived from an EMBL/GenBank/DDBJ whole genome shotgun (WGS) entry which is preliminary data.</text>
</comment>
<reference evidence="1 2" key="1">
    <citation type="journal article" date="2023" name="Mol. Ecol. Resour.">
        <title>Chromosome-level genome assembly of a triploid poplar Populus alba 'Berolinensis'.</title>
        <authorList>
            <person name="Chen S."/>
            <person name="Yu Y."/>
            <person name="Wang X."/>
            <person name="Wang S."/>
            <person name="Zhang T."/>
            <person name="Zhou Y."/>
            <person name="He R."/>
            <person name="Meng N."/>
            <person name="Wang Y."/>
            <person name="Liu W."/>
            <person name="Liu Z."/>
            <person name="Liu J."/>
            <person name="Guo Q."/>
            <person name="Huang H."/>
            <person name="Sederoff R.R."/>
            <person name="Wang G."/>
            <person name="Qu G."/>
            <person name="Chen S."/>
        </authorList>
    </citation>
    <scope>NUCLEOTIDE SEQUENCE [LARGE SCALE GENOMIC DNA]</scope>
    <source>
        <strain evidence="1">SC-2020</strain>
    </source>
</reference>
<proteinExistence type="predicted"/>
<dbReference type="AlphaFoldDB" id="A0AAD6R264"/>
<dbReference type="EMBL" id="JAQIZT010000004">
    <property type="protein sequence ID" value="KAJ7000961.1"/>
    <property type="molecule type" value="Genomic_DNA"/>
</dbReference>
<keyword evidence="2" id="KW-1185">Reference proteome</keyword>
<evidence type="ECO:0000313" key="1">
    <source>
        <dbReference type="EMBL" id="KAJ7000961.1"/>
    </source>
</evidence>
<organism evidence="1 2">
    <name type="scientific">Populus alba x Populus x berolinensis</name>
    <dbReference type="NCBI Taxonomy" id="444605"/>
    <lineage>
        <taxon>Eukaryota</taxon>
        <taxon>Viridiplantae</taxon>
        <taxon>Streptophyta</taxon>
        <taxon>Embryophyta</taxon>
        <taxon>Tracheophyta</taxon>
        <taxon>Spermatophyta</taxon>
        <taxon>Magnoliopsida</taxon>
        <taxon>eudicotyledons</taxon>
        <taxon>Gunneridae</taxon>
        <taxon>Pentapetalae</taxon>
        <taxon>rosids</taxon>
        <taxon>fabids</taxon>
        <taxon>Malpighiales</taxon>
        <taxon>Salicaceae</taxon>
        <taxon>Saliceae</taxon>
        <taxon>Populus</taxon>
    </lineage>
</organism>
<dbReference type="Proteomes" id="UP001164929">
    <property type="component" value="Chromosome 4"/>
</dbReference>